<dbReference type="RefSeq" id="XP_066077117.1">
    <property type="nucleotide sequence ID" value="XM_066221020.1"/>
</dbReference>
<name>A0AAX4JZS0_9TREE</name>
<dbReference type="AlphaFoldDB" id="A0AAX4JZS0"/>
<reference evidence="1 2" key="1">
    <citation type="submission" date="2024-01" db="EMBL/GenBank/DDBJ databases">
        <title>Comparative genomics of Cryptococcus and Kwoniella reveals pathogenesis evolution and contrasting modes of karyotype evolution via chromosome fusion or intercentromeric recombination.</title>
        <authorList>
            <person name="Coelho M.A."/>
            <person name="David-Palma M."/>
            <person name="Shea T."/>
            <person name="Bowers K."/>
            <person name="McGinley-Smith S."/>
            <person name="Mohammad A.W."/>
            <person name="Gnirke A."/>
            <person name="Yurkov A.M."/>
            <person name="Nowrousian M."/>
            <person name="Sun S."/>
            <person name="Cuomo C.A."/>
            <person name="Heitman J."/>
        </authorList>
    </citation>
    <scope>NUCLEOTIDE SEQUENCE [LARGE SCALE GENOMIC DNA]</scope>
    <source>
        <strain evidence="1 2">CBS 6074</strain>
    </source>
</reference>
<gene>
    <name evidence="1" type="ORF">L201_005287</name>
</gene>
<dbReference type="Proteomes" id="UP001355207">
    <property type="component" value="Chromosome 7"/>
</dbReference>
<proteinExistence type="predicted"/>
<accession>A0AAX4JZS0</accession>
<evidence type="ECO:0000313" key="1">
    <source>
        <dbReference type="EMBL" id="WWC90354.1"/>
    </source>
</evidence>
<sequence>MDNHGSTSTTRNVDYTVYVAPLREWHPLLPEYIQWCWKRNKNGQANQRKLRLSLKSAEQNLALYDLSTTDLRGMV</sequence>
<keyword evidence="2" id="KW-1185">Reference proteome</keyword>
<dbReference type="GeneID" id="91095957"/>
<protein>
    <submittedName>
        <fullName evidence="1">Uncharacterized protein</fullName>
    </submittedName>
</protein>
<dbReference type="EMBL" id="CP144104">
    <property type="protein sequence ID" value="WWC90354.1"/>
    <property type="molecule type" value="Genomic_DNA"/>
</dbReference>
<evidence type="ECO:0000313" key="2">
    <source>
        <dbReference type="Proteomes" id="UP001355207"/>
    </source>
</evidence>
<organism evidence="1 2">
    <name type="scientific">Kwoniella dendrophila CBS 6074</name>
    <dbReference type="NCBI Taxonomy" id="1295534"/>
    <lineage>
        <taxon>Eukaryota</taxon>
        <taxon>Fungi</taxon>
        <taxon>Dikarya</taxon>
        <taxon>Basidiomycota</taxon>
        <taxon>Agaricomycotina</taxon>
        <taxon>Tremellomycetes</taxon>
        <taxon>Tremellales</taxon>
        <taxon>Cryptococcaceae</taxon>
        <taxon>Kwoniella</taxon>
    </lineage>
</organism>